<organism evidence="1 2">
    <name type="scientific">Macroventuria anomochaeta</name>
    <dbReference type="NCBI Taxonomy" id="301207"/>
    <lineage>
        <taxon>Eukaryota</taxon>
        <taxon>Fungi</taxon>
        <taxon>Dikarya</taxon>
        <taxon>Ascomycota</taxon>
        <taxon>Pezizomycotina</taxon>
        <taxon>Dothideomycetes</taxon>
        <taxon>Pleosporomycetidae</taxon>
        <taxon>Pleosporales</taxon>
        <taxon>Pleosporineae</taxon>
        <taxon>Didymellaceae</taxon>
        <taxon>Macroventuria</taxon>
    </lineage>
</organism>
<sequence>MAPLPKHCGRPPKPWNRIYVADVLDAIDPLICIRCLGHKDQPGVNTICSACQAFFDLDRNSAERFLFFTCLRIFDFSLWVRRKILSDVFVLKDDENGTLVEHHMGAPGDKQDLPSLRAVRRPDQEDGEDGEIVLLSSMGTELLEEALLTSRQCDVVLVLLVDIMKSELLQGECCLHSELMAPDSVC</sequence>
<accession>A0ACB6RJS6</accession>
<reference evidence="1" key="1">
    <citation type="journal article" date="2020" name="Stud. Mycol.">
        <title>101 Dothideomycetes genomes: a test case for predicting lifestyles and emergence of pathogens.</title>
        <authorList>
            <person name="Haridas S."/>
            <person name="Albert R."/>
            <person name="Binder M."/>
            <person name="Bloem J."/>
            <person name="Labutti K."/>
            <person name="Salamov A."/>
            <person name="Andreopoulos B."/>
            <person name="Baker S."/>
            <person name="Barry K."/>
            <person name="Bills G."/>
            <person name="Bluhm B."/>
            <person name="Cannon C."/>
            <person name="Castanera R."/>
            <person name="Culley D."/>
            <person name="Daum C."/>
            <person name="Ezra D."/>
            <person name="Gonzalez J."/>
            <person name="Henrissat B."/>
            <person name="Kuo A."/>
            <person name="Liang C."/>
            <person name="Lipzen A."/>
            <person name="Lutzoni F."/>
            <person name="Magnuson J."/>
            <person name="Mondo S."/>
            <person name="Nolan M."/>
            <person name="Ohm R."/>
            <person name="Pangilinan J."/>
            <person name="Park H.-J."/>
            <person name="Ramirez L."/>
            <person name="Alfaro M."/>
            <person name="Sun H."/>
            <person name="Tritt A."/>
            <person name="Yoshinaga Y."/>
            <person name="Zwiers L.-H."/>
            <person name="Turgeon B."/>
            <person name="Goodwin S."/>
            <person name="Spatafora J."/>
            <person name="Crous P."/>
            <person name="Grigoriev I."/>
        </authorList>
    </citation>
    <scope>NUCLEOTIDE SEQUENCE</scope>
    <source>
        <strain evidence="1">CBS 525.71</strain>
    </source>
</reference>
<keyword evidence="2" id="KW-1185">Reference proteome</keyword>
<comment type="caution">
    <text evidence="1">The sequence shown here is derived from an EMBL/GenBank/DDBJ whole genome shotgun (WGS) entry which is preliminary data.</text>
</comment>
<dbReference type="EMBL" id="MU006756">
    <property type="protein sequence ID" value="KAF2621353.1"/>
    <property type="molecule type" value="Genomic_DNA"/>
</dbReference>
<name>A0ACB6RJS6_9PLEO</name>
<evidence type="ECO:0000313" key="2">
    <source>
        <dbReference type="Proteomes" id="UP000799754"/>
    </source>
</evidence>
<proteinExistence type="predicted"/>
<dbReference type="Proteomes" id="UP000799754">
    <property type="component" value="Unassembled WGS sequence"/>
</dbReference>
<protein>
    <submittedName>
        <fullName evidence="1">Uncharacterized protein</fullName>
    </submittedName>
</protein>
<gene>
    <name evidence="1" type="ORF">BU25DRAFT_238404</name>
</gene>
<evidence type="ECO:0000313" key="1">
    <source>
        <dbReference type="EMBL" id="KAF2621353.1"/>
    </source>
</evidence>